<proteinExistence type="predicted"/>
<name>A0A917CB89_9HYPH</name>
<dbReference type="SUPFAM" id="SSF52540">
    <property type="entry name" value="P-loop containing nucleoside triphosphate hydrolases"/>
    <property type="match status" value="1"/>
</dbReference>
<reference evidence="1" key="1">
    <citation type="journal article" date="2014" name="Int. J. Syst. Evol. Microbiol.">
        <title>Complete genome sequence of Corynebacterium casei LMG S-19264T (=DSM 44701T), isolated from a smear-ripened cheese.</title>
        <authorList>
            <consortium name="US DOE Joint Genome Institute (JGI-PGF)"/>
            <person name="Walter F."/>
            <person name="Albersmeier A."/>
            <person name="Kalinowski J."/>
            <person name="Ruckert C."/>
        </authorList>
    </citation>
    <scope>NUCLEOTIDE SEQUENCE</scope>
    <source>
        <strain evidence="1">CCM 7897</strain>
    </source>
</reference>
<accession>A0A917CB89</accession>
<dbReference type="Proteomes" id="UP000606044">
    <property type="component" value="Unassembled WGS sequence"/>
</dbReference>
<keyword evidence="1" id="KW-0238">DNA-binding</keyword>
<dbReference type="GO" id="GO:0003677">
    <property type="term" value="F:DNA binding"/>
    <property type="evidence" value="ECO:0007669"/>
    <property type="project" value="UniProtKB-KW"/>
</dbReference>
<keyword evidence="2" id="KW-1185">Reference proteome</keyword>
<evidence type="ECO:0000313" key="1">
    <source>
        <dbReference type="EMBL" id="GGF81892.1"/>
    </source>
</evidence>
<gene>
    <name evidence="1" type="ORF">GCM10007301_47520</name>
</gene>
<dbReference type="Pfam" id="PF13671">
    <property type="entry name" value="AAA_33"/>
    <property type="match status" value="1"/>
</dbReference>
<dbReference type="Gene3D" id="3.40.50.300">
    <property type="entry name" value="P-loop containing nucleotide triphosphate hydrolases"/>
    <property type="match status" value="1"/>
</dbReference>
<protein>
    <submittedName>
        <fullName evidence="1">DNA-binding protein</fullName>
    </submittedName>
</protein>
<comment type="caution">
    <text evidence="1">The sequence shown here is derived from an EMBL/GenBank/DDBJ whole genome shotgun (WGS) entry which is preliminary data.</text>
</comment>
<dbReference type="EMBL" id="BMCT01000009">
    <property type="protein sequence ID" value="GGF81892.1"/>
    <property type="molecule type" value="Genomic_DNA"/>
</dbReference>
<dbReference type="InterPro" id="IPR011009">
    <property type="entry name" value="Kinase-like_dom_sf"/>
</dbReference>
<dbReference type="PANTHER" id="PTHR43883">
    <property type="entry name" value="SLR0207 PROTEIN"/>
    <property type="match status" value="1"/>
</dbReference>
<organism evidence="1 2">
    <name type="scientific">Azorhizobium oxalatiphilum</name>
    <dbReference type="NCBI Taxonomy" id="980631"/>
    <lineage>
        <taxon>Bacteria</taxon>
        <taxon>Pseudomonadati</taxon>
        <taxon>Pseudomonadota</taxon>
        <taxon>Alphaproteobacteria</taxon>
        <taxon>Hyphomicrobiales</taxon>
        <taxon>Xanthobacteraceae</taxon>
        <taxon>Azorhizobium</taxon>
    </lineage>
</organism>
<dbReference type="PANTHER" id="PTHR43883:SF1">
    <property type="entry name" value="GLUCONOKINASE"/>
    <property type="match status" value="1"/>
</dbReference>
<dbReference type="AlphaFoldDB" id="A0A917CB89"/>
<sequence>MNDPPAEAAMSDDHVVEDQSTVFAFLADPATHGGEAPVTRIDTHGAAVFLAGDHAFKVKRAVDFPFMDFSTLEKRRAACEGEIAINRPNAPDLYLDALPVTESDGHLAIGGNGRVIEWLVHMRRFDEAQTLDRLAEAGPFDLATLSDLASAVAQAHRRAPAMPDGFDAFAALAEIAADNIASFSAAPDLFPPAEVEALTAATLTALSTYRPLLQRREESGFVRHCHGDLHLRNIALIEGRPVLFDAIEFNPQLATCDLLYDLAFLLMDLWQRERHADANLVLNRYLWAMDDEAHYEGLAALPLFISLRAGIRAKVGVPTLAHLTGESRADAEGKVRAYFDAARAFLTPVPPVLVAVGGLSGTGKSRLGARLAPTLGRAPGAVVLRSDVERKLINGVGEMERLPPSAYGPGSADAVYARLRHRARIALDAGAAVVVDAVHARAQERKAIEDIAETRPFLGLWLTAAIETLKARVAARSNDASDATPDVITEQMTYDLGPMTWQEIDVSRDSEAAEAVVTSWQKTIRKE</sequence>
<dbReference type="InterPro" id="IPR027417">
    <property type="entry name" value="P-loop_NTPase"/>
</dbReference>
<evidence type="ECO:0000313" key="2">
    <source>
        <dbReference type="Proteomes" id="UP000606044"/>
    </source>
</evidence>
<reference evidence="1" key="2">
    <citation type="submission" date="2020-09" db="EMBL/GenBank/DDBJ databases">
        <authorList>
            <person name="Sun Q."/>
            <person name="Sedlacek I."/>
        </authorList>
    </citation>
    <scope>NUCLEOTIDE SEQUENCE</scope>
    <source>
        <strain evidence="1">CCM 7897</strain>
    </source>
</reference>
<dbReference type="InterPro" id="IPR052732">
    <property type="entry name" value="Cell-binding_unc_protein"/>
</dbReference>
<dbReference type="SUPFAM" id="SSF56112">
    <property type="entry name" value="Protein kinase-like (PK-like)"/>
    <property type="match status" value="1"/>
</dbReference>